<keyword evidence="5" id="KW-0325">Glycoprotein</keyword>
<comment type="similarity">
    <text evidence="2">Belongs to the major royal jelly protein family.</text>
</comment>
<dbReference type="Pfam" id="PF03022">
    <property type="entry name" value="MRJP"/>
    <property type="match status" value="1"/>
</dbReference>
<dbReference type="Gene3D" id="2.120.10.30">
    <property type="entry name" value="TolB, C-terminal domain"/>
    <property type="match status" value="1"/>
</dbReference>
<dbReference type="InterPro" id="IPR011042">
    <property type="entry name" value="6-blade_b-propeller_TolB-like"/>
</dbReference>
<evidence type="ECO:0000256" key="4">
    <source>
        <dbReference type="ARBA" id="ARBA00022729"/>
    </source>
</evidence>
<proteinExistence type="evidence at transcript level"/>
<reference evidence="6" key="1">
    <citation type="submission" date="2016-11" db="EMBL/GenBank/DDBJ databases">
        <title>melanization related genes in Leptinotarsa decemlineata.</title>
        <authorList>
            <person name="Fu K."/>
        </authorList>
    </citation>
    <scope>NUCLEOTIDE SEQUENCE</scope>
</reference>
<evidence type="ECO:0000256" key="3">
    <source>
        <dbReference type="ARBA" id="ARBA00022525"/>
    </source>
</evidence>
<dbReference type="PRINTS" id="PR01366">
    <property type="entry name" value="ROYALJELLY"/>
</dbReference>
<evidence type="ECO:0000256" key="2">
    <source>
        <dbReference type="ARBA" id="ARBA00009127"/>
    </source>
</evidence>
<sequence length="413" mass="46772">MGNFNLRDVGYPFIKSYAVTSGDTGICILGDKLPPKVFVTIPRFQSGAPATLGTVSDKVFVTIPRFQSGAPATLGTVSDKVKDGNPVITPYPSWDWHTNSNDCKTDRLVSVFRVMIDDCGRLWVLDTGRLVDKMICPPQLLAFDLKTNRVIHKYEIPNSQIESRSILVTPVVEIRDTRNQCRNTFVYLADCQTYSIIVYDLLRQTSWRVSDKTMYPYPNFGTYNIAGDSFDLMDGILGMSLAPSVDEGGRRLYYHAMSSPTENWVYTSYLRNETRFSQNPESSPEIFNTYRLDRRTQSAAEAINKDGVLFFGLMSDIKIACFNIRGDYGDWRSTDIVAANPITLQFVSGMKVVKNRKGVEKLLVLTSRFQKVAKGILDTSEINFRILVADVDTLIYRKNCGKQNIWKEYGVFW</sequence>
<dbReference type="InterPro" id="IPR017996">
    <property type="entry name" value="MRJP/yellow-related"/>
</dbReference>
<organism evidence="6">
    <name type="scientific">Leptinotarsa decemlineata</name>
    <name type="common">Colorado potato beetle</name>
    <name type="synonym">Doryphora decemlineata</name>
    <dbReference type="NCBI Taxonomy" id="7539"/>
    <lineage>
        <taxon>Eukaryota</taxon>
        <taxon>Metazoa</taxon>
        <taxon>Ecdysozoa</taxon>
        <taxon>Arthropoda</taxon>
        <taxon>Hexapoda</taxon>
        <taxon>Insecta</taxon>
        <taxon>Pterygota</taxon>
        <taxon>Neoptera</taxon>
        <taxon>Endopterygota</taxon>
        <taxon>Coleoptera</taxon>
        <taxon>Polyphaga</taxon>
        <taxon>Cucujiformia</taxon>
        <taxon>Chrysomeloidea</taxon>
        <taxon>Chrysomelidae</taxon>
        <taxon>Chrysomelinae</taxon>
        <taxon>Doryphorini</taxon>
        <taxon>Leptinotarsa</taxon>
    </lineage>
</organism>
<name>A0A290GAZ3_LEPDE</name>
<dbReference type="PANTHER" id="PTHR10009">
    <property type="entry name" value="PROTEIN YELLOW-RELATED"/>
    <property type="match status" value="1"/>
</dbReference>
<keyword evidence="3" id="KW-0964">Secreted</keyword>
<accession>A0A290GAZ3</accession>
<dbReference type="PANTHER" id="PTHR10009:SF7">
    <property type="entry name" value="GH10609P-RELATED"/>
    <property type="match status" value="1"/>
</dbReference>
<dbReference type="OrthoDB" id="8184345at2759"/>
<evidence type="ECO:0000256" key="1">
    <source>
        <dbReference type="ARBA" id="ARBA00004613"/>
    </source>
</evidence>
<dbReference type="AlphaFoldDB" id="A0A290GAZ3"/>
<comment type="subcellular location">
    <subcellularLocation>
        <location evidence="1">Secreted</location>
    </subcellularLocation>
</comment>
<dbReference type="EMBL" id="KY221853">
    <property type="protein sequence ID" value="ATB56351.1"/>
    <property type="molecule type" value="mRNA"/>
</dbReference>
<dbReference type="GO" id="GO:0005576">
    <property type="term" value="C:extracellular region"/>
    <property type="evidence" value="ECO:0007669"/>
    <property type="project" value="UniProtKB-SubCell"/>
</dbReference>
<evidence type="ECO:0000313" key="6">
    <source>
        <dbReference type="EMBL" id="ATB56351.1"/>
    </source>
</evidence>
<evidence type="ECO:0000256" key="5">
    <source>
        <dbReference type="ARBA" id="ARBA00023180"/>
    </source>
</evidence>
<protein>
    <submittedName>
        <fullName evidence="6">Yellow-d1</fullName>
    </submittedName>
</protein>
<dbReference type="FunFam" id="2.120.10.30:FF:000045">
    <property type="entry name" value="Blast:Protein yellow"/>
    <property type="match status" value="1"/>
</dbReference>
<keyword evidence="4" id="KW-0732">Signal</keyword>